<evidence type="ECO:0000256" key="3">
    <source>
        <dbReference type="ARBA" id="ARBA00023002"/>
    </source>
</evidence>
<dbReference type="GO" id="GO:0045905">
    <property type="term" value="P:positive regulation of translational termination"/>
    <property type="evidence" value="ECO:0007669"/>
    <property type="project" value="TreeGrafter"/>
</dbReference>
<comment type="cofactor">
    <cofactor evidence="1">
        <name>Fe(2+)</name>
        <dbReference type="ChEBI" id="CHEBI:29033"/>
    </cofactor>
</comment>
<evidence type="ECO:0000256" key="2">
    <source>
        <dbReference type="ARBA" id="ARBA00022723"/>
    </source>
</evidence>
<dbReference type="GO" id="GO:0046872">
    <property type="term" value="F:metal ion binding"/>
    <property type="evidence" value="ECO:0007669"/>
    <property type="project" value="UniProtKB-KW"/>
</dbReference>
<dbReference type="SMART" id="SM00558">
    <property type="entry name" value="JmjC"/>
    <property type="match status" value="1"/>
</dbReference>
<evidence type="ECO:0000256" key="6">
    <source>
        <dbReference type="ARBA" id="ARBA00047762"/>
    </source>
</evidence>
<dbReference type="PANTHER" id="PTHR12480:SF6">
    <property type="entry name" value="2-OXOGLUTARATE AND IRON-DEPENDENT OXYGENASE JMJD4"/>
    <property type="match status" value="1"/>
</dbReference>
<dbReference type="InterPro" id="IPR050910">
    <property type="entry name" value="JMJD6_ArgDemeth/LysHydrox"/>
</dbReference>
<dbReference type="AlphaFoldDB" id="A0AAJ7T812"/>
<dbReference type="PROSITE" id="PS51184">
    <property type="entry name" value="JMJC"/>
    <property type="match status" value="1"/>
</dbReference>
<keyword evidence="3" id="KW-0560">Oxidoreductase</keyword>
<comment type="catalytic activity">
    <reaction evidence="6">
        <text>L-lysyl-[protein] + 2-oxoglutarate + O2 = 4-hydroxy-L-lysyl-[protein] + succinate + CO2</text>
        <dbReference type="Rhea" id="RHEA:57156"/>
        <dbReference type="Rhea" id="RHEA-COMP:9752"/>
        <dbReference type="Rhea" id="RHEA-COMP:15084"/>
        <dbReference type="ChEBI" id="CHEBI:15379"/>
        <dbReference type="ChEBI" id="CHEBI:16526"/>
        <dbReference type="ChEBI" id="CHEBI:16810"/>
        <dbReference type="ChEBI" id="CHEBI:29969"/>
        <dbReference type="ChEBI" id="CHEBI:30031"/>
        <dbReference type="ChEBI" id="CHEBI:141495"/>
    </reaction>
</comment>
<evidence type="ECO:0000256" key="10">
    <source>
        <dbReference type="ARBA" id="ARBA00082904"/>
    </source>
</evidence>
<dbReference type="GO" id="GO:0005634">
    <property type="term" value="C:nucleus"/>
    <property type="evidence" value="ECO:0007669"/>
    <property type="project" value="TreeGrafter"/>
</dbReference>
<evidence type="ECO:0000313" key="14">
    <source>
        <dbReference type="RefSeq" id="XP_032812904.1"/>
    </source>
</evidence>
<comment type="similarity">
    <text evidence="5">Belongs to the JMJD6 family.</text>
</comment>
<dbReference type="InterPro" id="IPR041667">
    <property type="entry name" value="Cupin_8"/>
</dbReference>
<dbReference type="GO" id="GO:0016706">
    <property type="term" value="F:2-oxoglutarate-dependent dioxygenase activity"/>
    <property type="evidence" value="ECO:0007669"/>
    <property type="project" value="UniProtKB-ARBA"/>
</dbReference>
<keyword evidence="4" id="KW-0408">Iron</keyword>
<protein>
    <recommendedName>
        <fullName evidence="7">2-oxoglutarate and iron-dependent oxygenase JMJD4</fullName>
    </recommendedName>
    <alternativeName>
        <fullName evidence="8">JmjC domain-containing protein 4</fullName>
    </alternativeName>
    <alternativeName>
        <fullName evidence="10">Jumonji domain-containing protein 4</fullName>
    </alternativeName>
    <alternativeName>
        <fullName evidence="9">Lysyl-hydroxylase JMJD4</fullName>
    </alternativeName>
</protein>
<evidence type="ECO:0000313" key="13">
    <source>
        <dbReference type="Proteomes" id="UP001318040"/>
    </source>
</evidence>
<dbReference type="CDD" id="cd02208">
    <property type="entry name" value="cupin_RmlC-like"/>
    <property type="match status" value="1"/>
</dbReference>
<keyword evidence="2" id="KW-0479">Metal-binding</keyword>
<dbReference type="SUPFAM" id="SSF51197">
    <property type="entry name" value="Clavaminate synthase-like"/>
    <property type="match status" value="1"/>
</dbReference>
<dbReference type="Gene3D" id="2.60.120.650">
    <property type="entry name" value="Cupin"/>
    <property type="match status" value="1"/>
</dbReference>
<sequence length="466" mass="52555">MDRALLEESLGLLSPRFGSPRGGVPPVLPDGTPGYAELWRAALLPNCPRLLPAPHSAAWGSRARWVTPRGEPDLGALHRDFGDAVVPVADCAEREYNSNPKKQMPMREFLSYWQETMSQDHSSSPRPCLYLKDWHMCKEFPDYDAYSTPECFSSDWLNEYWDAVHSDDYRFVYMGPRGSWTPFHADVFRSYSWSANVCGRKLWLLYPPGQEEALRDHLGNLPYDVTAPDPWPQDAPAKKPAPWDTAGGARSASGAAQLRQRGQKPMEVIQEAGEIIFIPSGWHHQVHNLEDTISINHNWLNGCNIDLVWSFLQSELRAVQKEIGHCRSGMSNWAEQCQCIMKACTGINYVEFYSFMKLIAERRMEFLHERMDIPGPRCAAKSSSTGPDHSRVGEAGEHGELTRLGNWHAAFDLMRVQEVLVALQGDSDFGLLPVDSLPKRPEQLQMDIEHVIGNMGRMPTAEEGAH</sequence>
<gene>
    <name evidence="14" type="primary">JMJD4</name>
</gene>
<accession>A0AAJ7T812</accession>
<evidence type="ECO:0000256" key="8">
    <source>
        <dbReference type="ARBA" id="ARBA00078704"/>
    </source>
</evidence>
<dbReference type="GO" id="GO:0140096">
    <property type="term" value="F:catalytic activity, acting on a protein"/>
    <property type="evidence" value="ECO:0007669"/>
    <property type="project" value="UniProtKB-ARBA"/>
</dbReference>
<keyword evidence="13" id="KW-1185">Reference proteome</keyword>
<proteinExistence type="inferred from homology"/>
<feature type="compositionally biased region" description="Low complexity" evidence="11">
    <location>
        <begin position="246"/>
        <end position="260"/>
    </location>
</feature>
<dbReference type="Pfam" id="PF13621">
    <property type="entry name" value="Cupin_8"/>
    <property type="match status" value="1"/>
</dbReference>
<dbReference type="GO" id="GO:0043565">
    <property type="term" value="F:sequence-specific DNA binding"/>
    <property type="evidence" value="ECO:0007669"/>
    <property type="project" value="TreeGrafter"/>
</dbReference>
<dbReference type="RefSeq" id="XP_032812904.1">
    <property type="nucleotide sequence ID" value="XM_032957013.1"/>
</dbReference>
<evidence type="ECO:0000256" key="5">
    <source>
        <dbReference type="ARBA" id="ARBA00038068"/>
    </source>
</evidence>
<evidence type="ECO:0000256" key="11">
    <source>
        <dbReference type="SAM" id="MobiDB-lite"/>
    </source>
</evidence>
<dbReference type="FunFam" id="2.60.120.650:FF:000030">
    <property type="entry name" value="JmjC domain-containing protein 4"/>
    <property type="match status" value="1"/>
</dbReference>
<evidence type="ECO:0000256" key="4">
    <source>
        <dbReference type="ARBA" id="ARBA00023004"/>
    </source>
</evidence>
<feature type="domain" description="JmjC" evidence="12">
    <location>
        <begin position="137"/>
        <end position="316"/>
    </location>
</feature>
<dbReference type="InterPro" id="IPR003347">
    <property type="entry name" value="JmjC_dom"/>
</dbReference>
<evidence type="ECO:0000256" key="1">
    <source>
        <dbReference type="ARBA" id="ARBA00001954"/>
    </source>
</evidence>
<dbReference type="PANTHER" id="PTHR12480">
    <property type="entry name" value="ARGININE DEMETHYLASE AND LYSYL-HYDROXYLASE JMJD"/>
    <property type="match status" value="1"/>
</dbReference>
<evidence type="ECO:0000256" key="9">
    <source>
        <dbReference type="ARBA" id="ARBA00080747"/>
    </source>
</evidence>
<dbReference type="GO" id="GO:0005737">
    <property type="term" value="C:cytoplasm"/>
    <property type="evidence" value="ECO:0007669"/>
    <property type="project" value="TreeGrafter"/>
</dbReference>
<evidence type="ECO:0000256" key="7">
    <source>
        <dbReference type="ARBA" id="ARBA00067203"/>
    </source>
</evidence>
<reference evidence="14" key="1">
    <citation type="submission" date="2025-08" db="UniProtKB">
        <authorList>
            <consortium name="RefSeq"/>
        </authorList>
    </citation>
    <scope>IDENTIFICATION</scope>
    <source>
        <tissue evidence="14">Sperm</tissue>
    </source>
</reference>
<evidence type="ECO:0000259" key="12">
    <source>
        <dbReference type="PROSITE" id="PS51184"/>
    </source>
</evidence>
<feature type="region of interest" description="Disordered" evidence="11">
    <location>
        <begin position="229"/>
        <end position="262"/>
    </location>
</feature>
<dbReference type="KEGG" id="pmrn:116943802"/>
<organism evidence="13 14">
    <name type="scientific">Petromyzon marinus</name>
    <name type="common">Sea lamprey</name>
    <dbReference type="NCBI Taxonomy" id="7757"/>
    <lineage>
        <taxon>Eukaryota</taxon>
        <taxon>Metazoa</taxon>
        <taxon>Chordata</taxon>
        <taxon>Craniata</taxon>
        <taxon>Vertebrata</taxon>
        <taxon>Cyclostomata</taxon>
        <taxon>Hyperoartia</taxon>
        <taxon>Petromyzontiformes</taxon>
        <taxon>Petromyzontidae</taxon>
        <taxon>Petromyzon</taxon>
    </lineage>
</organism>
<dbReference type="GeneID" id="116943802"/>
<name>A0AAJ7T812_PETMA</name>
<dbReference type="CTD" id="65094"/>
<dbReference type="Proteomes" id="UP001318040">
    <property type="component" value="Chromosome 19"/>
</dbReference>